<organism evidence="1">
    <name type="scientific">Microvirus mar4</name>
    <dbReference type="NCBI Taxonomy" id="2851174"/>
    <lineage>
        <taxon>Viruses</taxon>
        <taxon>Monodnaviria</taxon>
        <taxon>Sangervirae</taxon>
        <taxon>Phixviricota</taxon>
        <taxon>Malgrandaviricetes</taxon>
        <taxon>Petitvirales</taxon>
        <taxon>Microviridae</taxon>
    </lineage>
</organism>
<dbReference type="EMBL" id="MZ089750">
    <property type="protein sequence ID" value="QXN75005.1"/>
    <property type="molecule type" value="Genomic_DNA"/>
</dbReference>
<name>A0A8F5MK15_9VIRU</name>
<proteinExistence type="predicted"/>
<protein>
    <submittedName>
        <fullName evidence="1">Uncharacterized protein</fullName>
    </submittedName>
</protein>
<evidence type="ECO:0000313" key="1">
    <source>
        <dbReference type="EMBL" id="QXN75005.1"/>
    </source>
</evidence>
<reference evidence="1" key="1">
    <citation type="submission" date="2021-04" db="EMBL/GenBank/DDBJ databases">
        <title>Genomes of microviruses identified in yellow-bellied marmot fecal samples.</title>
        <authorList>
            <person name="Varsani A."/>
            <person name="Kraberger S."/>
            <person name="Chatterjee A."/>
            <person name="Richet C."/>
            <person name="Fontenele R.S."/>
            <person name="Schmidlin K."/>
            <person name="Blumstein D.T."/>
        </authorList>
    </citation>
    <scope>NUCLEOTIDE SEQUENCE</scope>
    <source>
        <strain evidence="1">Mar4</strain>
    </source>
</reference>
<sequence>MFSRLLTPVLLALDSLYVAVDAIVKIVRSFGG</sequence>
<accession>A0A8F5MK15</accession>